<evidence type="ECO:0000313" key="2">
    <source>
        <dbReference type="Proteomes" id="UP000050794"/>
    </source>
</evidence>
<reference evidence="1 2" key="2">
    <citation type="submission" date="2018-11" db="EMBL/GenBank/DDBJ databases">
        <authorList>
            <consortium name="Pathogen Informatics"/>
        </authorList>
    </citation>
    <scope>NUCLEOTIDE SEQUENCE [LARGE SCALE GENOMIC DNA]</scope>
</reference>
<dbReference type="Proteomes" id="UP000050794">
    <property type="component" value="Unassembled WGS sequence"/>
</dbReference>
<sequence length="251" mass="29389">MNVMVLSGNRNKRWKRHSIAVLNNNNASNPFRHDLKPLREIGAQQSLDEECAPQRSSELNKYLYVLKRLIDSGDGMSAIRIILASSDAQWLAQYQYILNWCYCQLRFICDPKDRRRLFNDIKEKYRQMFEQLLNVREEDKLQSYLHWSQICYQYAEFVDDESLAWCVEIITNAKQAISASSSNSSTLSKRKESTVETNSKHSEALPFETRKVDNHWKRYIESVDLIRGNVEKTENVRASFQNGGYSEKIVM</sequence>
<keyword evidence="2" id="KW-1185">Reference proteome</keyword>
<dbReference type="AlphaFoldDB" id="A0A183V3F2"/>
<reference evidence="3" key="1">
    <citation type="submission" date="2016-06" db="UniProtKB">
        <authorList>
            <consortium name="WormBaseParasite"/>
        </authorList>
    </citation>
    <scope>IDENTIFICATION</scope>
</reference>
<proteinExistence type="predicted"/>
<organism evidence="2 3">
    <name type="scientific">Toxocara canis</name>
    <name type="common">Canine roundworm</name>
    <dbReference type="NCBI Taxonomy" id="6265"/>
    <lineage>
        <taxon>Eukaryota</taxon>
        <taxon>Metazoa</taxon>
        <taxon>Ecdysozoa</taxon>
        <taxon>Nematoda</taxon>
        <taxon>Chromadorea</taxon>
        <taxon>Rhabditida</taxon>
        <taxon>Spirurina</taxon>
        <taxon>Ascaridomorpha</taxon>
        <taxon>Ascaridoidea</taxon>
        <taxon>Toxocaridae</taxon>
        <taxon>Toxocara</taxon>
    </lineage>
</organism>
<protein>
    <submittedName>
        <fullName evidence="3">FAT domain-containing protein</fullName>
    </submittedName>
</protein>
<name>A0A183V3F2_TOXCA</name>
<evidence type="ECO:0000313" key="1">
    <source>
        <dbReference type="EMBL" id="VDM46593.1"/>
    </source>
</evidence>
<evidence type="ECO:0000313" key="3">
    <source>
        <dbReference type="WBParaSite" id="TCNE_0001527301-mRNA-1"/>
    </source>
</evidence>
<accession>A0A183V3F2</accession>
<dbReference type="WBParaSite" id="TCNE_0001527301-mRNA-1">
    <property type="protein sequence ID" value="TCNE_0001527301-mRNA-1"/>
    <property type="gene ID" value="TCNE_0001527301"/>
</dbReference>
<gene>
    <name evidence="1" type="ORF">TCNE_LOCUS15272</name>
</gene>
<dbReference type="EMBL" id="UYWY01022746">
    <property type="protein sequence ID" value="VDM46593.1"/>
    <property type="molecule type" value="Genomic_DNA"/>
</dbReference>